<dbReference type="Gene3D" id="2.60.120.260">
    <property type="entry name" value="Galactose-binding domain-like"/>
    <property type="match status" value="1"/>
</dbReference>
<dbReference type="Pfam" id="PF22633">
    <property type="entry name" value="F5_F8_type_C_2"/>
    <property type="match status" value="1"/>
</dbReference>
<dbReference type="SUPFAM" id="SSF51445">
    <property type="entry name" value="(Trans)glycosidases"/>
    <property type="match status" value="1"/>
</dbReference>
<feature type="compositionally biased region" description="Polar residues" evidence="1">
    <location>
        <begin position="344"/>
        <end position="355"/>
    </location>
</feature>
<evidence type="ECO:0000313" key="3">
    <source>
        <dbReference type="EMBL" id="GAA2025692.1"/>
    </source>
</evidence>
<protein>
    <recommendedName>
        <fullName evidence="5">F5/8 type C domain-containing protein</fullName>
    </recommendedName>
</protein>
<feature type="signal peptide" evidence="2">
    <location>
        <begin position="1"/>
        <end position="34"/>
    </location>
</feature>
<feature type="chain" id="PRO_5045984430" description="F5/8 type C domain-containing protein" evidence="2">
    <location>
        <begin position="35"/>
        <end position="736"/>
    </location>
</feature>
<dbReference type="InterPro" id="IPR013780">
    <property type="entry name" value="Glyco_hydro_b"/>
</dbReference>
<reference evidence="4" key="1">
    <citation type="journal article" date="2019" name="Int. J. Syst. Evol. Microbiol.">
        <title>The Global Catalogue of Microorganisms (GCM) 10K type strain sequencing project: providing services to taxonomists for standard genome sequencing and annotation.</title>
        <authorList>
            <consortium name="The Broad Institute Genomics Platform"/>
            <consortium name="The Broad Institute Genome Sequencing Center for Infectious Disease"/>
            <person name="Wu L."/>
            <person name="Ma J."/>
        </authorList>
    </citation>
    <scope>NUCLEOTIDE SEQUENCE [LARGE SCALE GENOMIC DNA]</scope>
    <source>
        <strain evidence="4">JCM 16014</strain>
    </source>
</reference>
<evidence type="ECO:0000256" key="2">
    <source>
        <dbReference type="SAM" id="SignalP"/>
    </source>
</evidence>
<dbReference type="Gene3D" id="2.60.40.1180">
    <property type="entry name" value="Golgi alpha-mannosidase II"/>
    <property type="match status" value="1"/>
</dbReference>
<evidence type="ECO:0008006" key="5">
    <source>
        <dbReference type="Google" id="ProtNLM"/>
    </source>
</evidence>
<dbReference type="Gene3D" id="3.20.20.80">
    <property type="entry name" value="Glycosidases"/>
    <property type="match status" value="1"/>
</dbReference>
<gene>
    <name evidence="3" type="ORF">GCM10009839_24880</name>
</gene>
<dbReference type="RefSeq" id="WP_344665693.1">
    <property type="nucleotide sequence ID" value="NZ_BAAAQN010000011.1"/>
</dbReference>
<keyword evidence="2" id="KW-0732">Signal</keyword>
<keyword evidence="4" id="KW-1185">Reference proteome</keyword>
<dbReference type="InterPro" id="IPR017853">
    <property type="entry name" value="GH"/>
</dbReference>
<dbReference type="Proteomes" id="UP001500751">
    <property type="component" value="Unassembled WGS sequence"/>
</dbReference>
<dbReference type="EMBL" id="BAAAQN010000011">
    <property type="protein sequence ID" value="GAA2025692.1"/>
    <property type="molecule type" value="Genomic_DNA"/>
</dbReference>
<proteinExistence type="predicted"/>
<dbReference type="SUPFAM" id="SSF49785">
    <property type="entry name" value="Galactose-binding domain-like"/>
    <property type="match status" value="1"/>
</dbReference>
<evidence type="ECO:0000256" key="1">
    <source>
        <dbReference type="SAM" id="MobiDB-lite"/>
    </source>
</evidence>
<feature type="region of interest" description="Disordered" evidence="1">
    <location>
        <begin position="344"/>
        <end position="363"/>
    </location>
</feature>
<dbReference type="SUPFAM" id="SSF51011">
    <property type="entry name" value="Glycosyl hydrolase domain"/>
    <property type="match status" value="1"/>
</dbReference>
<sequence length="736" mass="78052">MPRIRKLTRYAAVATGVVSVLVTAVVSVSPSASADTSGALTVGSANAVSFNPFQGLGTTIDSFDAVQGMTHSLANGVTDPSGNDPGTRPKPGFDADLFTPDEAFSASNISHLATSGLRPLSYRLVTELREETWHWGNTGSLSEGTTGYWTSAPDGNPVKESYGYDIAHGGSSLPGGENAYISRLDDGSTSSYWKSNPYLDQTYTGQPNSAHPTWAVVDLGASTTVNTVKIKWADPYAVSYQVQFWHADSSAASDPNPFDTPDQGHWQTLTGGSVTAGHGGLATISVTPQKAEFIRVLMNTSSGTCAGGDSADPRNCLGFAIDELYAGNTSGGTFTDAVKHGNETKQSTTYTSSNDPAEDASSVRQFDQPGLDAVYDSGANQNLPMMVPVPVLYSTPENAVALVRYLESKGRKISSVEIGEEADGQYTTPEDYAALWSQWATALHAFDPTLVLGGPALQDSTASSWNDAAQSDVDFGTRFIRALKAYGHLGDLGFYSFEQYPVFDVNNSTDAYNLLLNEPKRSAAVLAELRSTIPAGIPLMVTEQSAYDDTLQGGLWQADFLGSMFTGGLAADFNYQALPQHLFDGIASNLFTADSHGQYNGTTSQYWASSLLGNTWLQPVNAAQQLYPVSVPATVNSNGQQLLTAYAVHRPDGQWALMVINKSKTATYKKPVSIQGSNFTGTVDSYTWGASQYAWHVSSGVGSASPNTGPAHTTGAAATSYTFPPFSITVLRGKVG</sequence>
<dbReference type="InterPro" id="IPR008979">
    <property type="entry name" value="Galactose-bd-like_sf"/>
</dbReference>
<organism evidence="3 4">
    <name type="scientific">Catenulispora yoronensis</name>
    <dbReference type="NCBI Taxonomy" id="450799"/>
    <lineage>
        <taxon>Bacteria</taxon>
        <taxon>Bacillati</taxon>
        <taxon>Actinomycetota</taxon>
        <taxon>Actinomycetes</taxon>
        <taxon>Catenulisporales</taxon>
        <taxon>Catenulisporaceae</taxon>
        <taxon>Catenulispora</taxon>
    </lineage>
</organism>
<evidence type="ECO:0000313" key="4">
    <source>
        <dbReference type="Proteomes" id="UP001500751"/>
    </source>
</evidence>
<accession>A0ABP5FIH8</accession>
<comment type="caution">
    <text evidence="3">The sequence shown here is derived from an EMBL/GenBank/DDBJ whole genome shotgun (WGS) entry which is preliminary data.</text>
</comment>
<name>A0ABP5FIH8_9ACTN</name>